<proteinExistence type="predicted"/>
<feature type="non-terminal residue" evidence="1">
    <location>
        <position position="1"/>
    </location>
</feature>
<dbReference type="AlphaFoldDB" id="A0A2G9S5M4"/>
<evidence type="ECO:0000313" key="1">
    <source>
        <dbReference type="EMBL" id="PIO35437.1"/>
    </source>
</evidence>
<feature type="non-terminal residue" evidence="1">
    <location>
        <position position="133"/>
    </location>
</feature>
<sequence length="133" mass="14806">VFQRLFSKLLEQRLKSLPENLVPSLTRDMSSLWLETSDIVNGFSMWPVQTSQQLSRDLSWMPCRSAAGIKASAAADSVLDAVVDFTKSKLASSLKTVKVVLLQQTMLNDFCESMKARDKTAPPQSEPVYHGQT</sequence>
<reference evidence="2" key="1">
    <citation type="journal article" date="2017" name="Nat. Commun.">
        <title>The North American bullfrog draft genome provides insight into hormonal regulation of long noncoding RNA.</title>
        <authorList>
            <person name="Hammond S.A."/>
            <person name="Warren R.L."/>
            <person name="Vandervalk B.P."/>
            <person name="Kucuk E."/>
            <person name="Khan H."/>
            <person name="Gibb E.A."/>
            <person name="Pandoh P."/>
            <person name="Kirk H."/>
            <person name="Zhao Y."/>
            <person name="Jones M."/>
            <person name="Mungall A.J."/>
            <person name="Coope R."/>
            <person name="Pleasance S."/>
            <person name="Moore R.A."/>
            <person name="Holt R.A."/>
            <person name="Round J.M."/>
            <person name="Ohora S."/>
            <person name="Walle B.V."/>
            <person name="Veldhoen N."/>
            <person name="Helbing C.C."/>
            <person name="Birol I."/>
        </authorList>
    </citation>
    <scope>NUCLEOTIDE SEQUENCE [LARGE SCALE GENOMIC DNA]</scope>
</reference>
<dbReference type="InterPro" id="IPR043472">
    <property type="entry name" value="Macro_dom-like"/>
</dbReference>
<protein>
    <submittedName>
        <fullName evidence="1">Uncharacterized protein</fullName>
    </submittedName>
</protein>
<name>A0A2G9S5M4_AQUCT</name>
<dbReference type="Proteomes" id="UP000228934">
    <property type="component" value="Unassembled WGS sequence"/>
</dbReference>
<accession>A0A2G9S5M4</accession>
<gene>
    <name evidence="1" type="ORF">AB205_0034240</name>
</gene>
<organism evidence="1 2">
    <name type="scientific">Aquarana catesbeiana</name>
    <name type="common">American bullfrog</name>
    <name type="synonym">Rana catesbeiana</name>
    <dbReference type="NCBI Taxonomy" id="8400"/>
    <lineage>
        <taxon>Eukaryota</taxon>
        <taxon>Metazoa</taxon>
        <taxon>Chordata</taxon>
        <taxon>Craniata</taxon>
        <taxon>Vertebrata</taxon>
        <taxon>Euteleostomi</taxon>
        <taxon>Amphibia</taxon>
        <taxon>Batrachia</taxon>
        <taxon>Anura</taxon>
        <taxon>Neobatrachia</taxon>
        <taxon>Ranoidea</taxon>
        <taxon>Ranidae</taxon>
        <taxon>Aquarana</taxon>
    </lineage>
</organism>
<dbReference type="Gene3D" id="3.40.220.10">
    <property type="entry name" value="Leucine Aminopeptidase, subunit E, domain 1"/>
    <property type="match status" value="1"/>
</dbReference>
<evidence type="ECO:0000313" key="2">
    <source>
        <dbReference type="Proteomes" id="UP000228934"/>
    </source>
</evidence>
<keyword evidence="2" id="KW-1185">Reference proteome</keyword>
<dbReference type="EMBL" id="KV926538">
    <property type="protein sequence ID" value="PIO35437.1"/>
    <property type="molecule type" value="Genomic_DNA"/>
</dbReference>